<gene>
    <name evidence="2" type="ORF">TCAL_15965</name>
</gene>
<dbReference type="Proteomes" id="UP000318571">
    <property type="component" value="Chromosome 5"/>
</dbReference>
<sequence length="490" mass="53384">MSEEINQATTTTTQSPNLKGNIQSSTTISPITKTMSTETAVGSSSFGVKTSTITLPNVNVEVTTFSALNVEHMDRPESKLSSNDHAESLTIKPEPQEFTPPAETEPSIAVPITSAVFDASSVTQSSVGEVNNEFTPPSETEPPLAVENKNISAQAFDNDEGPETKLEPALLPQIELFPRIDMGFYNDSTRSEERLAFCLNSLECDPEDNQVDCVQLNLFCNQGLNVTGINPKIILKLSECMIQDIICFLQGDSLYEYCRNRFVSCADIIMPSFVRIPLADNSLETNLSGLDGFVEITGISEISNQSSTIAGNVSNNVLESISQTLGEIELSELGANLTLDDIIADNTTLKIYQDIHIILNDDPTQSNGTIVELTINGTTLQVDIDNPSIVLDPNSFIIGLENQTNIDNPTKEMLIEKVLQNFGAVGTVCALCGKANHSLSVDLDVPYLVESYTHVNRPKSIVLERITLRFIRPLRGKPSLNVSLKTFCAK</sequence>
<evidence type="ECO:0000256" key="1">
    <source>
        <dbReference type="SAM" id="MobiDB-lite"/>
    </source>
</evidence>
<protein>
    <submittedName>
        <fullName evidence="2">Uncharacterized protein</fullName>
    </submittedName>
</protein>
<organism evidence="2 3">
    <name type="scientific">Tigriopus californicus</name>
    <name type="common">Marine copepod</name>
    <dbReference type="NCBI Taxonomy" id="6832"/>
    <lineage>
        <taxon>Eukaryota</taxon>
        <taxon>Metazoa</taxon>
        <taxon>Ecdysozoa</taxon>
        <taxon>Arthropoda</taxon>
        <taxon>Crustacea</taxon>
        <taxon>Multicrustacea</taxon>
        <taxon>Hexanauplia</taxon>
        <taxon>Copepoda</taxon>
        <taxon>Harpacticoida</taxon>
        <taxon>Harpacticidae</taxon>
        <taxon>Tigriopus</taxon>
    </lineage>
</organism>
<comment type="caution">
    <text evidence="2">The sequence shown here is derived from an EMBL/GenBank/DDBJ whole genome shotgun (WGS) entry which is preliminary data.</text>
</comment>
<reference evidence="2 3" key="1">
    <citation type="journal article" date="2018" name="Nat. Ecol. Evol.">
        <title>Genomic signatures of mitonuclear coevolution across populations of Tigriopus californicus.</title>
        <authorList>
            <person name="Barreto F.S."/>
            <person name="Watson E.T."/>
            <person name="Lima T.G."/>
            <person name="Willett C.S."/>
            <person name="Edmands S."/>
            <person name="Li W."/>
            <person name="Burton R.S."/>
        </authorList>
    </citation>
    <scope>NUCLEOTIDE SEQUENCE [LARGE SCALE GENOMIC DNA]</scope>
    <source>
        <strain evidence="2 3">San Diego</strain>
    </source>
</reference>
<dbReference type="EMBL" id="VCGU01000004">
    <property type="protein sequence ID" value="TRY76447.1"/>
    <property type="molecule type" value="Genomic_DNA"/>
</dbReference>
<keyword evidence="3" id="KW-1185">Reference proteome</keyword>
<feature type="region of interest" description="Disordered" evidence="1">
    <location>
        <begin position="1"/>
        <end position="30"/>
    </location>
</feature>
<accession>A0A553PFI7</accession>
<name>A0A553PFI7_TIGCA</name>
<proteinExistence type="predicted"/>
<evidence type="ECO:0000313" key="2">
    <source>
        <dbReference type="EMBL" id="TRY76447.1"/>
    </source>
</evidence>
<evidence type="ECO:0000313" key="3">
    <source>
        <dbReference type="Proteomes" id="UP000318571"/>
    </source>
</evidence>
<dbReference type="AlphaFoldDB" id="A0A553PFI7"/>